<organism evidence="1 2">
    <name type="scientific">Blastomyces percursus</name>
    <dbReference type="NCBI Taxonomy" id="1658174"/>
    <lineage>
        <taxon>Eukaryota</taxon>
        <taxon>Fungi</taxon>
        <taxon>Dikarya</taxon>
        <taxon>Ascomycota</taxon>
        <taxon>Pezizomycotina</taxon>
        <taxon>Eurotiomycetes</taxon>
        <taxon>Eurotiomycetidae</taxon>
        <taxon>Onygenales</taxon>
        <taxon>Ajellomycetaceae</taxon>
        <taxon>Blastomyces</taxon>
    </lineage>
</organism>
<evidence type="ECO:0000313" key="2">
    <source>
        <dbReference type="Proteomes" id="UP000242791"/>
    </source>
</evidence>
<reference evidence="1 2" key="1">
    <citation type="submission" date="2015-08" db="EMBL/GenBank/DDBJ databases">
        <title>Emmonsia species relationships and genome sequence.</title>
        <authorList>
            <person name="Cuomo C.A."/>
            <person name="Schwartz I.S."/>
            <person name="Kenyon C."/>
            <person name="De Hoog G.S."/>
            <person name="Govender N.P."/>
            <person name="Botha A."/>
            <person name="Moreno L."/>
            <person name="De Vries M."/>
            <person name="Munoz J.F."/>
            <person name="Stielow J.B."/>
        </authorList>
    </citation>
    <scope>NUCLEOTIDE SEQUENCE [LARGE SCALE GENOMIC DNA]</scope>
    <source>
        <strain evidence="1 2">EI222</strain>
    </source>
</reference>
<dbReference type="AlphaFoldDB" id="A0A1J9PZM3"/>
<keyword evidence="2" id="KW-1185">Reference proteome</keyword>
<comment type="caution">
    <text evidence="1">The sequence shown here is derived from an EMBL/GenBank/DDBJ whole genome shotgun (WGS) entry which is preliminary data.</text>
</comment>
<sequence>MPNIAFTIGCRVPGDPTIYEYAANSAEFTYVASAASIPVLCLHTPKLNKGSLRLHSSLTNGH</sequence>
<dbReference type="EMBL" id="LGTZ01001456">
    <property type="protein sequence ID" value="OJD21338.1"/>
    <property type="molecule type" value="Genomic_DNA"/>
</dbReference>
<dbReference type="Proteomes" id="UP000242791">
    <property type="component" value="Unassembled WGS sequence"/>
</dbReference>
<evidence type="ECO:0000313" key="1">
    <source>
        <dbReference type="EMBL" id="OJD21338.1"/>
    </source>
</evidence>
<dbReference type="VEuPathDB" id="FungiDB:ACJ73_07325"/>
<name>A0A1J9PZM3_9EURO</name>
<accession>A0A1J9PZM3</accession>
<protein>
    <submittedName>
        <fullName evidence="1">Uncharacterized protein</fullName>
    </submittedName>
</protein>
<dbReference type="OrthoDB" id="5290015at2759"/>
<gene>
    <name evidence="1" type="ORF">ACJ73_07325</name>
</gene>
<proteinExistence type="predicted"/>